<keyword evidence="3" id="KW-0201">Cytochrome c-type biogenesis</keyword>
<sequence>MVFWVIAALLTLGASLAVLLPLTRRPKTAPAGAEHDLEVYRDQLAELDKDTERGLIPPSDAQEARAEVARRIIRVASAEKQANKAEASAPRDVRLIAAAAVLAVPLISWGLYGALGSPDLPSQPLADRLTKNPADSSVDELIARAESHLAENPNDGRGWDVLAPVYLRMQRFSDSATAYRNAIRLEGSTAGRQAGLGEALANQQGGMISAEAQSAFQAALKLDPKNAKAQFFLAVGLAQEGRKQDAVAALRKMLADLPQNSSWRNAVEQALAESGDKVADADRPAGPDQNQIDAAASMSPQDRQAMIETMVASLDDRLRHNPDDAEGWQKLIRSYAVLDRKAEALDALDRAVAAFGKDSEEAKKLVAFAASVGIARKQ</sequence>
<dbReference type="GO" id="GO:0005886">
    <property type="term" value="C:plasma membrane"/>
    <property type="evidence" value="ECO:0007669"/>
    <property type="project" value="TreeGrafter"/>
</dbReference>
<dbReference type="Gene3D" id="1.25.40.10">
    <property type="entry name" value="Tetratricopeptide repeat domain"/>
    <property type="match status" value="2"/>
</dbReference>
<dbReference type="SUPFAM" id="SSF48452">
    <property type="entry name" value="TPR-like"/>
    <property type="match status" value="1"/>
</dbReference>
<name>A0A1V8RK64_9HYPH</name>
<keyword evidence="2" id="KW-0677">Repeat</keyword>
<evidence type="ECO:0000256" key="3">
    <source>
        <dbReference type="ARBA" id="ARBA00022748"/>
    </source>
</evidence>
<comment type="subcellular location">
    <subcellularLocation>
        <location evidence="1">Cell envelope</location>
    </subcellularLocation>
</comment>
<proteinExistence type="predicted"/>
<organism evidence="6 7">
    <name type="scientific">Manganibacter manganicus</name>
    <dbReference type="NCBI Taxonomy" id="1873176"/>
    <lineage>
        <taxon>Bacteria</taxon>
        <taxon>Pseudomonadati</taxon>
        <taxon>Pseudomonadota</taxon>
        <taxon>Alphaproteobacteria</taxon>
        <taxon>Hyphomicrobiales</taxon>
        <taxon>Phyllobacteriaceae</taxon>
        <taxon>Manganibacter</taxon>
    </lineage>
</organism>
<dbReference type="InterPro" id="IPR011990">
    <property type="entry name" value="TPR-like_helical_dom_sf"/>
</dbReference>
<dbReference type="EMBL" id="MDET01000058">
    <property type="protein sequence ID" value="OQM73598.1"/>
    <property type="molecule type" value="Genomic_DNA"/>
</dbReference>
<dbReference type="GO" id="GO:0030313">
    <property type="term" value="C:cell envelope"/>
    <property type="evidence" value="ECO:0007669"/>
    <property type="project" value="UniProtKB-SubCell"/>
</dbReference>
<dbReference type="PANTHER" id="PTHR47870:SF1">
    <property type="entry name" value="CYTOCHROME C-TYPE BIOGENESIS PROTEIN CCMH"/>
    <property type="match status" value="1"/>
</dbReference>
<dbReference type="InterPro" id="IPR019734">
    <property type="entry name" value="TPR_rpt"/>
</dbReference>
<keyword evidence="7" id="KW-1185">Reference proteome</keyword>
<dbReference type="RefSeq" id="WP_080921614.1">
    <property type="nucleotide sequence ID" value="NZ_MDET01000058.1"/>
</dbReference>
<dbReference type="InterPro" id="IPR056413">
    <property type="entry name" value="TPR_CcmH_CycH"/>
</dbReference>
<dbReference type="InterPro" id="IPR051263">
    <property type="entry name" value="C-type_cytochrome_biogenesis"/>
</dbReference>
<gene>
    <name evidence="6" type="ORF">BFN67_08395</name>
</gene>
<evidence type="ECO:0000256" key="2">
    <source>
        <dbReference type="ARBA" id="ARBA00022737"/>
    </source>
</evidence>
<reference evidence="6 7" key="1">
    <citation type="journal article" date="2016" name="Int. J. Syst. Evol. Microbiol.">
        <title>Pseudaminobacter manganicus sp. nov., isolated from sludge of a manganese mine.</title>
        <authorList>
            <person name="Li J."/>
            <person name="Huang J."/>
            <person name="Liao S."/>
            <person name="Wang G."/>
        </authorList>
    </citation>
    <scope>NUCLEOTIDE SEQUENCE [LARGE SCALE GENOMIC DNA]</scope>
    <source>
        <strain evidence="6 7">JH-7</strain>
    </source>
</reference>
<dbReference type="STRING" id="1873176.BFN67_08395"/>
<dbReference type="NCBIfam" id="TIGR03142">
    <property type="entry name" value="cytochro_ccmI"/>
    <property type="match status" value="1"/>
</dbReference>
<keyword evidence="4" id="KW-0802">TPR repeat</keyword>
<feature type="domain" description="Cytochrome c-type biogenesis protein H TPR" evidence="5">
    <location>
        <begin position="131"/>
        <end position="262"/>
    </location>
</feature>
<dbReference type="Proteomes" id="UP000191905">
    <property type="component" value="Unassembled WGS sequence"/>
</dbReference>
<evidence type="ECO:0000259" key="5">
    <source>
        <dbReference type="Pfam" id="PF23914"/>
    </source>
</evidence>
<evidence type="ECO:0000256" key="4">
    <source>
        <dbReference type="ARBA" id="ARBA00022803"/>
    </source>
</evidence>
<dbReference type="AlphaFoldDB" id="A0A1V8RK64"/>
<dbReference type="Pfam" id="PF23914">
    <property type="entry name" value="TPR_CcmH_CycH"/>
    <property type="match status" value="1"/>
</dbReference>
<dbReference type="InterPro" id="IPR017560">
    <property type="entry name" value="Cyt_c_biogenesis_CcmI"/>
</dbReference>
<accession>A0A1V8RK64</accession>
<evidence type="ECO:0000313" key="6">
    <source>
        <dbReference type="EMBL" id="OQM73598.1"/>
    </source>
</evidence>
<dbReference type="PANTHER" id="PTHR47870">
    <property type="entry name" value="CYTOCHROME C-TYPE BIOGENESIS PROTEIN CCMH"/>
    <property type="match status" value="1"/>
</dbReference>
<dbReference type="GO" id="GO:0017004">
    <property type="term" value="P:cytochrome complex assembly"/>
    <property type="evidence" value="ECO:0007669"/>
    <property type="project" value="UniProtKB-KW"/>
</dbReference>
<dbReference type="OrthoDB" id="9815847at2"/>
<evidence type="ECO:0000313" key="7">
    <source>
        <dbReference type="Proteomes" id="UP000191905"/>
    </source>
</evidence>
<comment type="caution">
    <text evidence="6">The sequence shown here is derived from an EMBL/GenBank/DDBJ whole genome shotgun (WGS) entry which is preliminary data.</text>
</comment>
<dbReference type="SMART" id="SM00028">
    <property type="entry name" value="TPR"/>
    <property type="match status" value="3"/>
</dbReference>
<protein>
    <submittedName>
        <fullName evidence="6">C-type cytochrome biogenesis protein CcmI</fullName>
    </submittedName>
</protein>
<evidence type="ECO:0000256" key="1">
    <source>
        <dbReference type="ARBA" id="ARBA00004196"/>
    </source>
</evidence>